<feature type="coiled-coil region" evidence="1">
    <location>
        <begin position="150"/>
        <end position="181"/>
    </location>
</feature>
<evidence type="ECO:0000256" key="1">
    <source>
        <dbReference type="SAM" id="Coils"/>
    </source>
</evidence>
<gene>
    <name evidence="3" type="ORF">CCMP2556_LOCUS34854</name>
</gene>
<comment type="caution">
    <text evidence="3">The sequence shown here is derived from an EMBL/GenBank/DDBJ whole genome shotgun (WGS) entry which is preliminary data.</text>
</comment>
<keyword evidence="4" id="KW-1185">Reference proteome</keyword>
<proteinExistence type="predicted"/>
<keyword evidence="1" id="KW-0175">Coiled coil</keyword>
<protein>
    <submittedName>
        <fullName evidence="3">Uncharacterized protein</fullName>
    </submittedName>
</protein>
<accession>A0ABP0P5R0</accession>
<dbReference type="Proteomes" id="UP001642484">
    <property type="component" value="Unassembled WGS sequence"/>
</dbReference>
<dbReference type="PROSITE" id="PS51257">
    <property type="entry name" value="PROKAR_LIPOPROTEIN"/>
    <property type="match status" value="1"/>
</dbReference>
<evidence type="ECO:0000256" key="2">
    <source>
        <dbReference type="SAM" id="MobiDB-lite"/>
    </source>
</evidence>
<reference evidence="3 4" key="1">
    <citation type="submission" date="2024-02" db="EMBL/GenBank/DDBJ databases">
        <authorList>
            <person name="Chen Y."/>
            <person name="Shah S."/>
            <person name="Dougan E. K."/>
            <person name="Thang M."/>
            <person name="Chan C."/>
        </authorList>
    </citation>
    <scope>NUCLEOTIDE SEQUENCE [LARGE SCALE GENOMIC DNA]</scope>
</reference>
<sequence>MACCRTLSWQESNMTSSLLASCLADLSRLEKLAMHDASTSQKLVALLRSRSQESEPSEVSESLDMKILSCWDSLGEDFNRQRSEEYLPEERRALFQAAKEAIPLLVRENTVMESNLREYDWALQLTLQELFRVRGDAIELTTLMKQATSIKRYLRAEHQAQQELQEEQMRLEARHEHLTALLHEATNAQDEERTTALIQALAHENSILRSMLFPSKEGEEPFVDSPRRALSSSRGSRSDRRTLSSPSPGSPIEFPFSEVPDIPLPPLPPMPPPSPPSQHRDVR</sequence>
<evidence type="ECO:0000313" key="3">
    <source>
        <dbReference type="EMBL" id="CAK9070837.1"/>
    </source>
</evidence>
<feature type="region of interest" description="Disordered" evidence="2">
    <location>
        <begin position="217"/>
        <end position="283"/>
    </location>
</feature>
<feature type="compositionally biased region" description="Pro residues" evidence="2">
    <location>
        <begin position="262"/>
        <end position="276"/>
    </location>
</feature>
<name>A0ABP0P5R0_9DINO</name>
<organism evidence="3 4">
    <name type="scientific">Durusdinium trenchii</name>
    <dbReference type="NCBI Taxonomy" id="1381693"/>
    <lineage>
        <taxon>Eukaryota</taxon>
        <taxon>Sar</taxon>
        <taxon>Alveolata</taxon>
        <taxon>Dinophyceae</taxon>
        <taxon>Suessiales</taxon>
        <taxon>Symbiodiniaceae</taxon>
        <taxon>Durusdinium</taxon>
    </lineage>
</organism>
<evidence type="ECO:0000313" key="4">
    <source>
        <dbReference type="Proteomes" id="UP001642484"/>
    </source>
</evidence>
<dbReference type="EMBL" id="CAXAMN010022562">
    <property type="protein sequence ID" value="CAK9070837.1"/>
    <property type="molecule type" value="Genomic_DNA"/>
</dbReference>